<sequence length="93" mass="10815">MGQKDRDLYRYIQDRLAKAEAGMPEALYDLGLLYSTGQGVERDYVQAHKWFNLAAIRGVRRAQVDRHEVARELDLASIAEAQRQARHWLTLHH</sequence>
<evidence type="ECO:0000313" key="1">
    <source>
        <dbReference type="EMBL" id="MFC3050747.1"/>
    </source>
</evidence>
<dbReference type="RefSeq" id="WP_194212689.1">
    <property type="nucleotide sequence ID" value="NZ_CP061205.1"/>
</dbReference>
<dbReference type="Gene3D" id="1.25.40.10">
    <property type="entry name" value="Tetratricopeptide repeat domain"/>
    <property type="match status" value="1"/>
</dbReference>
<dbReference type="InterPro" id="IPR006597">
    <property type="entry name" value="Sel1-like"/>
</dbReference>
<dbReference type="Proteomes" id="UP001595444">
    <property type="component" value="Unassembled WGS sequence"/>
</dbReference>
<accession>A0ABV7D0Y4</accession>
<organism evidence="1 2">
    <name type="scientific">Kordiimonas pumila</name>
    <dbReference type="NCBI Taxonomy" id="2161677"/>
    <lineage>
        <taxon>Bacteria</taxon>
        <taxon>Pseudomonadati</taxon>
        <taxon>Pseudomonadota</taxon>
        <taxon>Alphaproteobacteria</taxon>
        <taxon>Kordiimonadales</taxon>
        <taxon>Kordiimonadaceae</taxon>
        <taxon>Kordiimonas</taxon>
    </lineage>
</organism>
<comment type="caution">
    <text evidence="1">The sequence shown here is derived from an EMBL/GenBank/DDBJ whole genome shotgun (WGS) entry which is preliminary data.</text>
</comment>
<reference evidence="2" key="1">
    <citation type="journal article" date="2019" name="Int. J. Syst. Evol. Microbiol.">
        <title>The Global Catalogue of Microorganisms (GCM) 10K type strain sequencing project: providing services to taxonomists for standard genome sequencing and annotation.</title>
        <authorList>
            <consortium name="The Broad Institute Genomics Platform"/>
            <consortium name="The Broad Institute Genome Sequencing Center for Infectious Disease"/>
            <person name="Wu L."/>
            <person name="Ma J."/>
        </authorList>
    </citation>
    <scope>NUCLEOTIDE SEQUENCE [LARGE SCALE GENOMIC DNA]</scope>
    <source>
        <strain evidence="2">KCTC 62164</strain>
    </source>
</reference>
<dbReference type="InterPro" id="IPR011990">
    <property type="entry name" value="TPR-like_helical_dom_sf"/>
</dbReference>
<dbReference type="EMBL" id="JBHRSL010000002">
    <property type="protein sequence ID" value="MFC3050747.1"/>
    <property type="molecule type" value="Genomic_DNA"/>
</dbReference>
<dbReference type="SUPFAM" id="SSF81901">
    <property type="entry name" value="HCP-like"/>
    <property type="match status" value="1"/>
</dbReference>
<dbReference type="SMART" id="SM00671">
    <property type="entry name" value="SEL1"/>
    <property type="match status" value="1"/>
</dbReference>
<gene>
    <name evidence="1" type="ORF">ACFOKA_02400</name>
</gene>
<keyword evidence="2" id="KW-1185">Reference proteome</keyword>
<dbReference type="Pfam" id="PF08238">
    <property type="entry name" value="Sel1"/>
    <property type="match status" value="1"/>
</dbReference>
<name>A0ABV7D0Y4_9PROT</name>
<evidence type="ECO:0000313" key="2">
    <source>
        <dbReference type="Proteomes" id="UP001595444"/>
    </source>
</evidence>
<protein>
    <submittedName>
        <fullName evidence="1">SEL1-like repeat protein</fullName>
    </submittedName>
</protein>
<proteinExistence type="predicted"/>